<reference evidence="1 2" key="2">
    <citation type="journal article" date="2022" name="Mol. Ecol. Resour.">
        <title>The genomes of chicory, endive, great burdock and yacon provide insights into Asteraceae paleo-polyploidization history and plant inulin production.</title>
        <authorList>
            <person name="Fan W."/>
            <person name="Wang S."/>
            <person name="Wang H."/>
            <person name="Wang A."/>
            <person name="Jiang F."/>
            <person name="Liu H."/>
            <person name="Zhao H."/>
            <person name="Xu D."/>
            <person name="Zhang Y."/>
        </authorList>
    </citation>
    <scope>NUCLEOTIDE SEQUENCE [LARGE SCALE GENOMIC DNA]</scope>
    <source>
        <strain evidence="2">cv. Yunnan</strain>
        <tissue evidence="1">Leaves</tissue>
    </source>
</reference>
<sequence>MPRVAAPTTPKVARILSDDNRVKRTMKIGDATIGNADIMIVIGDDDLGLGSDTIIMFMMNHFGDAAGNEISEGASSSRKAKKSNSNKPKQPKRGLGVAKLEKIRLLNDPGFHLINPYPQMGMSEPERSNMIYGQPQPSSDPRWNENTAMFEADAQPEITRRLFQVEVEDSPRKKKMSDSMGSSSRISDSNGSQELDLELRLSI</sequence>
<proteinExistence type="predicted"/>
<evidence type="ECO:0000313" key="1">
    <source>
        <dbReference type="EMBL" id="KAI3801937.1"/>
    </source>
</evidence>
<reference evidence="2" key="1">
    <citation type="journal article" date="2022" name="Mol. Ecol. Resour.">
        <title>The genomes of chicory, endive, great burdock and yacon provide insights into Asteraceae palaeo-polyploidization history and plant inulin production.</title>
        <authorList>
            <person name="Fan W."/>
            <person name="Wang S."/>
            <person name="Wang H."/>
            <person name="Wang A."/>
            <person name="Jiang F."/>
            <person name="Liu H."/>
            <person name="Zhao H."/>
            <person name="Xu D."/>
            <person name="Zhang Y."/>
        </authorList>
    </citation>
    <scope>NUCLEOTIDE SEQUENCE [LARGE SCALE GENOMIC DNA]</scope>
    <source>
        <strain evidence="2">cv. Yunnan</strain>
    </source>
</reference>
<accession>A0ACB9I1L2</accession>
<keyword evidence="2" id="KW-1185">Reference proteome</keyword>
<organism evidence="1 2">
    <name type="scientific">Smallanthus sonchifolius</name>
    <dbReference type="NCBI Taxonomy" id="185202"/>
    <lineage>
        <taxon>Eukaryota</taxon>
        <taxon>Viridiplantae</taxon>
        <taxon>Streptophyta</taxon>
        <taxon>Embryophyta</taxon>
        <taxon>Tracheophyta</taxon>
        <taxon>Spermatophyta</taxon>
        <taxon>Magnoliopsida</taxon>
        <taxon>eudicotyledons</taxon>
        <taxon>Gunneridae</taxon>
        <taxon>Pentapetalae</taxon>
        <taxon>asterids</taxon>
        <taxon>campanulids</taxon>
        <taxon>Asterales</taxon>
        <taxon>Asteraceae</taxon>
        <taxon>Asteroideae</taxon>
        <taxon>Heliantheae alliance</taxon>
        <taxon>Millerieae</taxon>
        <taxon>Smallanthus</taxon>
    </lineage>
</organism>
<protein>
    <submittedName>
        <fullName evidence="1">Uncharacterized protein</fullName>
    </submittedName>
</protein>
<comment type="caution">
    <text evidence="1">The sequence shown here is derived from an EMBL/GenBank/DDBJ whole genome shotgun (WGS) entry which is preliminary data.</text>
</comment>
<gene>
    <name evidence="1" type="ORF">L1987_30056</name>
</gene>
<evidence type="ECO:0000313" key="2">
    <source>
        <dbReference type="Proteomes" id="UP001056120"/>
    </source>
</evidence>
<dbReference type="Proteomes" id="UP001056120">
    <property type="component" value="Linkage Group LG10"/>
</dbReference>
<dbReference type="EMBL" id="CM042027">
    <property type="protein sequence ID" value="KAI3801937.1"/>
    <property type="molecule type" value="Genomic_DNA"/>
</dbReference>
<name>A0ACB9I1L2_9ASTR</name>